<dbReference type="EMBL" id="CMVM020000074">
    <property type="status" value="NOT_ANNOTATED_CDS"/>
    <property type="molecule type" value="Genomic_DNA"/>
</dbReference>
<evidence type="ECO:0000313" key="2">
    <source>
        <dbReference type="Proteomes" id="UP000024404"/>
    </source>
</evidence>
<dbReference type="AlphaFoldDB" id="A0A2K6VTW7"/>
<dbReference type="STRING" id="6282.A0A2K6VTW7"/>
<keyword evidence="2" id="KW-1185">Reference proteome</keyword>
<reference evidence="2" key="1">
    <citation type="submission" date="2013-10" db="EMBL/GenBank/DDBJ databases">
        <title>Genome sequencing of Onchocerca volvulus.</title>
        <authorList>
            <person name="Cotton J."/>
            <person name="Tsai J."/>
            <person name="Stanley E."/>
            <person name="Tracey A."/>
            <person name="Holroyd N."/>
            <person name="Lustigman S."/>
            <person name="Berriman M."/>
        </authorList>
    </citation>
    <scope>NUCLEOTIDE SEQUENCE</scope>
</reference>
<organism evidence="1 2">
    <name type="scientific">Onchocerca volvulus</name>
    <dbReference type="NCBI Taxonomy" id="6282"/>
    <lineage>
        <taxon>Eukaryota</taxon>
        <taxon>Metazoa</taxon>
        <taxon>Ecdysozoa</taxon>
        <taxon>Nematoda</taxon>
        <taxon>Chromadorea</taxon>
        <taxon>Rhabditida</taxon>
        <taxon>Spirurina</taxon>
        <taxon>Spiruromorpha</taxon>
        <taxon>Filarioidea</taxon>
        <taxon>Onchocercidae</taxon>
        <taxon>Onchocerca</taxon>
    </lineage>
</organism>
<dbReference type="OMA" id="EDTNTHD"/>
<dbReference type="PANTHER" id="PTHR15208">
    <property type="entry name" value="RECEPTOR-BINDING CANCER ANTIGEN EXPRESSED ON SISO CELLS CANCER ASSOCIATED SURFACE ANTIGEN RCAS1 ESTROGEN RECEPTOR-BINDING FRAGMENT- ASSOCIATED GENE 9 PROTEIN"/>
    <property type="match status" value="1"/>
</dbReference>
<dbReference type="EnsemblMetazoa" id="OVOC2467.2">
    <property type="protein sequence ID" value="OVOC2467.2"/>
    <property type="gene ID" value="WBGene00239276"/>
</dbReference>
<dbReference type="PANTHER" id="PTHR15208:SF2">
    <property type="entry name" value="RECEPTOR-BINDING CANCER ANTIGEN EXPRESSED ON SISO CELLS"/>
    <property type="match status" value="1"/>
</dbReference>
<dbReference type="Proteomes" id="UP000024404">
    <property type="component" value="Unassembled WGS sequence"/>
</dbReference>
<sequence>MLTIQALKKKALFIFRLIVAILGRLCCCFKRRKNIGELPYTVAHQNPQTYWKSVSNEEKWKGWSDTPFVTSVEEKIMEYRRKKAESEVVAEEKVETDFFTDMQPKVVQTRKAYVGSCDDTGVQSSNLFAVKTDEVLPPYVDEFGMLEDANTNDEIEKWDTEIDIASVNNALREVKEFYFYRIWKFQIFHTLSLIFFARNSDQIIPKTSFLISNEVYF</sequence>
<proteinExistence type="predicted"/>
<accession>A0A2K6VTW7</accession>
<name>A0A2K6VTW7_ONCVO</name>
<dbReference type="GO" id="GO:0030141">
    <property type="term" value="C:secretory granule"/>
    <property type="evidence" value="ECO:0007669"/>
    <property type="project" value="TreeGrafter"/>
</dbReference>
<evidence type="ECO:0000313" key="1">
    <source>
        <dbReference type="EnsemblMetazoa" id="OVOC2467.2"/>
    </source>
</evidence>
<dbReference type="InterPro" id="IPR017025">
    <property type="entry name" value="Cancer-assoc_antigen_RCAS1"/>
</dbReference>
<protein>
    <submittedName>
        <fullName evidence="1">Uncharacterized protein</fullName>
    </submittedName>
</protein>
<dbReference type="EnsemblMetazoa" id="OVOC2467.1">
    <property type="protein sequence ID" value="OVOC2467.1"/>
    <property type="gene ID" value="WBGene00239276"/>
</dbReference>
<reference evidence="1" key="2">
    <citation type="submission" date="2018-02" db="UniProtKB">
        <authorList>
            <consortium name="EnsemblMetazoa"/>
        </authorList>
    </citation>
    <scope>IDENTIFICATION</scope>
</reference>